<keyword evidence="3" id="KW-1185">Reference proteome</keyword>
<feature type="transmembrane region" description="Helical" evidence="1">
    <location>
        <begin position="207"/>
        <end position="229"/>
    </location>
</feature>
<comment type="caution">
    <text evidence="2">The sequence shown here is derived from an EMBL/GenBank/DDBJ whole genome shotgun (WGS) entry which is preliminary data.</text>
</comment>
<organism evidence="2 3">
    <name type="scientific">Sungkyunkwania multivorans</name>
    <dbReference type="NCBI Taxonomy" id="1173618"/>
    <lineage>
        <taxon>Bacteria</taxon>
        <taxon>Pseudomonadati</taxon>
        <taxon>Bacteroidota</taxon>
        <taxon>Flavobacteriia</taxon>
        <taxon>Flavobacteriales</taxon>
        <taxon>Flavobacteriaceae</taxon>
        <taxon>Sungkyunkwania</taxon>
    </lineage>
</organism>
<keyword evidence="1" id="KW-0812">Transmembrane</keyword>
<dbReference type="Pfam" id="PF11750">
    <property type="entry name" value="DUF3307"/>
    <property type="match status" value="1"/>
</dbReference>
<accession>A0ABW3CX74</accession>
<evidence type="ECO:0000256" key="1">
    <source>
        <dbReference type="SAM" id="Phobius"/>
    </source>
</evidence>
<protein>
    <submittedName>
        <fullName evidence="2">DUF3307 domain-containing protein</fullName>
    </submittedName>
</protein>
<name>A0ABW3CX74_9FLAO</name>
<feature type="transmembrane region" description="Helical" evidence="1">
    <location>
        <begin position="32"/>
        <end position="51"/>
    </location>
</feature>
<feature type="transmembrane region" description="Helical" evidence="1">
    <location>
        <begin position="86"/>
        <end position="106"/>
    </location>
</feature>
<feature type="transmembrane region" description="Helical" evidence="1">
    <location>
        <begin position="57"/>
        <end position="74"/>
    </location>
</feature>
<keyword evidence="1" id="KW-1133">Transmembrane helix</keyword>
<dbReference type="EMBL" id="JBHTJH010000005">
    <property type="protein sequence ID" value="MFD0862378.1"/>
    <property type="molecule type" value="Genomic_DNA"/>
</dbReference>
<feature type="transmembrane region" description="Helical" evidence="1">
    <location>
        <begin position="118"/>
        <end position="139"/>
    </location>
</feature>
<evidence type="ECO:0000313" key="3">
    <source>
        <dbReference type="Proteomes" id="UP001596978"/>
    </source>
</evidence>
<keyword evidence="1" id="KW-0472">Membrane</keyword>
<evidence type="ECO:0000313" key="2">
    <source>
        <dbReference type="EMBL" id="MFD0862378.1"/>
    </source>
</evidence>
<reference evidence="3" key="1">
    <citation type="journal article" date="2019" name="Int. J. Syst. Evol. Microbiol.">
        <title>The Global Catalogue of Microorganisms (GCM) 10K type strain sequencing project: providing services to taxonomists for standard genome sequencing and annotation.</title>
        <authorList>
            <consortium name="The Broad Institute Genomics Platform"/>
            <consortium name="The Broad Institute Genome Sequencing Center for Infectious Disease"/>
            <person name="Wu L."/>
            <person name="Ma J."/>
        </authorList>
    </citation>
    <scope>NUCLEOTIDE SEQUENCE [LARGE SCALE GENOMIC DNA]</scope>
    <source>
        <strain evidence="3">CCUG 62952</strain>
    </source>
</reference>
<proteinExistence type="predicted"/>
<gene>
    <name evidence="2" type="ORF">ACFQ1M_09155</name>
</gene>
<sequence>MELLLKLLLAHLVGDFVLQSKAWVKAKEKKKFGAYQLYLHVILHMVLTLLFLWDWSLWHIALVIAVSHLLIDGLKLSLQKKKNKRSWFFIDQALHIAVILGLTALNSGNPFIFFEPNWGMITALVFLSFPAAIILKTILSFYTPETEMDEDESLENAGKYIGMLERLLVFIFIASDHWEGVGFLIAAKSIFRFSDLTKAKDRKLTEYILIGTLLSFGFAIVTGITYQFFN</sequence>
<dbReference type="InterPro" id="IPR021737">
    <property type="entry name" value="Phage_phiKZ_Orf197"/>
</dbReference>
<dbReference type="Proteomes" id="UP001596978">
    <property type="component" value="Unassembled WGS sequence"/>
</dbReference>
<dbReference type="RefSeq" id="WP_386407251.1">
    <property type="nucleotide sequence ID" value="NZ_JBHTJH010000005.1"/>
</dbReference>